<reference evidence="3 4" key="1">
    <citation type="submission" date="2024-01" db="EMBL/GenBank/DDBJ databases">
        <authorList>
            <person name="Allen C."/>
            <person name="Tagirdzhanova G."/>
        </authorList>
    </citation>
    <scope>NUCLEOTIDE SEQUENCE [LARGE SCALE GENOMIC DNA]</scope>
</reference>
<comment type="caution">
    <text evidence="3">The sequence shown here is derived from an EMBL/GenBank/DDBJ whole genome shotgun (WGS) entry which is preliminary data.</text>
</comment>
<feature type="region of interest" description="Disordered" evidence="1">
    <location>
        <begin position="389"/>
        <end position="418"/>
    </location>
</feature>
<dbReference type="SMART" id="SM00338">
    <property type="entry name" value="BRLZ"/>
    <property type="match status" value="1"/>
</dbReference>
<dbReference type="PROSITE" id="PS50217">
    <property type="entry name" value="BZIP"/>
    <property type="match status" value="1"/>
</dbReference>
<dbReference type="SUPFAM" id="SSF57959">
    <property type="entry name" value="Leucine zipper domain"/>
    <property type="match status" value="1"/>
</dbReference>
<sequence length="418" mass="44275">MRGLKTHEGHSHGRKRHGDEPGNSGAGYAPMAYPAETWPQECYAAQPPSATVPTRTKISALLNDDDDDSNGMDSGGYYSTAPSGSSGSRLAHVGHAHAQHAPANNTFASVVLAEQRSTASLNGAYTYHVHDPQIAHSTYASDDEYERGKTHLEYGYGYVDGHAMPPEGSVGGGSKSGKGKVKHAAANRPRGDTKPKKGSSSSTKSRKAGSRPHNTPSTTISSPAFSAPNTPVTPYTPSQHPSHLASISAGSIASSGNDDDDDGESDIYGRQFRGSSAGSRDMSAAPLGRLRGEAHPPPTVQRERNRMAATKCRAKSKAAISKLEEDERAVTEEHNALFAQKVELVDEVLSLRMELIRHGHCVGDDNIQNYLHNAARMIGNSGGRNMFWGPDGSGVGDDASTPGNGSLSRKGSKGREKR</sequence>
<organism evidence="3 4">
    <name type="scientific">Sporothrix curviconia</name>
    <dbReference type="NCBI Taxonomy" id="1260050"/>
    <lineage>
        <taxon>Eukaryota</taxon>
        <taxon>Fungi</taxon>
        <taxon>Dikarya</taxon>
        <taxon>Ascomycota</taxon>
        <taxon>Pezizomycotina</taxon>
        <taxon>Sordariomycetes</taxon>
        <taxon>Sordariomycetidae</taxon>
        <taxon>Ophiostomatales</taxon>
        <taxon>Ophiostomataceae</taxon>
        <taxon>Sporothrix</taxon>
    </lineage>
</organism>
<feature type="compositionally biased region" description="Polar residues" evidence="1">
    <location>
        <begin position="48"/>
        <end position="57"/>
    </location>
</feature>
<evidence type="ECO:0000259" key="2">
    <source>
        <dbReference type="PROSITE" id="PS50217"/>
    </source>
</evidence>
<keyword evidence="4" id="KW-1185">Reference proteome</keyword>
<name>A0ABP0C933_9PEZI</name>
<dbReference type="PROSITE" id="PS00036">
    <property type="entry name" value="BZIP_BASIC"/>
    <property type="match status" value="1"/>
</dbReference>
<evidence type="ECO:0000313" key="4">
    <source>
        <dbReference type="Proteomes" id="UP001642405"/>
    </source>
</evidence>
<evidence type="ECO:0000256" key="1">
    <source>
        <dbReference type="SAM" id="MobiDB-lite"/>
    </source>
</evidence>
<feature type="region of interest" description="Disordered" evidence="1">
    <location>
        <begin position="1"/>
        <end position="97"/>
    </location>
</feature>
<dbReference type="InterPro" id="IPR046347">
    <property type="entry name" value="bZIP_sf"/>
</dbReference>
<protein>
    <recommendedName>
        <fullName evidence="2">BZIP domain-containing protein</fullName>
    </recommendedName>
</protein>
<proteinExistence type="predicted"/>
<dbReference type="InterPro" id="IPR004827">
    <property type="entry name" value="bZIP"/>
</dbReference>
<feature type="compositionally biased region" description="Polar residues" evidence="1">
    <location>
        <begin position="212"/>
        <end position="241"/>
    </location>
</feature>
<feature type="compositionally biased region" description="Basic and acidic residues" evidence="1">
    <location>
        <begin position="1"/>
        <end position="11"/>
    </location>
</feature>
<gene>
    <name evidence="3" type="ORF">SCUCBS95973_006655</name>
</gene>
<dbReference type="EMBL" id="CAWUHB010000041">
    <property type="protein sequence ID" value="CAK7227774.1"/>
    <property type="molecule type" value="Genomic_DNA"/>
</dbReference>
<dbReference type="Proteomes" id="UP001642405">
    <property type="component" value="Unassembled WGS sequence"/>
</dbReference>
<feature type="compositionally biased region" description="Low complexity" evidence="1">
    <location>
        <begin position="245"/>
        <end position="256"/>
    </location>
</feature>
<evidence type="ECO:0000313" key="3">
    <source>
        <dbReference type="EMBL" id="CAK7227774.1"/>
    </source>
</evidence>
<feature type="domain" description="BZIP" evidence="2">
    <location>
        <begin position="301"/>
        <end position="358"/>
    </location>
</feature>
<dbReference type="CDD" id="cd14687">
    <property type="entry name" value="bZIP_ATF2"/>
    <property type="match status" value="1"/>
</dbReference>
<accession>A0ABP0C933</accession>
<dbReference type="Pfam" id="PF07716">
    <property type="entry name" value="bZIP_2"/>
    <property type="match status" value="1"/>
</dbReference>
<dbReference type="Gene3D" id="1.20.5.170">
    <property type="match status" value="1"/>
</dbReference>
<feature type="region of interest" description="Disordered" evidence="1">
    <location>
        <begin position="165"/>
        <end position="311"/>
    </location>
</feature>